<keyword evidence="1" id="KW-0812">Transmembrane</keyword>
<keyword evidence="1" id="KW-1133">Transmembrane helix</keyword>
<dbReference type="PANTHER" id="PTHR21004">
    <property type="entry name" value="SERINE PROTEASE-RELATED"/>
    <property type="match status" value="1"/>
</dbReference>
<evidence type="ECO:0000313" key="3">
    <source>
        <dbReference type="Proteomes" id="UP000176867"/>
    </source>
</evidence>
<sequence>MNMLRFTPYLGVAAGILFGSFIIAFFGHVTPTTVVIPSASSSLAVSDIVSLQTTSVLEKSTPSKVVPTTTPSVPPSSERSAALRTSASALVDALVNIICYVPAGSGLHSISASGVFVDPKGIILTNAHVAQYFLLADRDVSCTIRSGVPATDRYKAKLIYISPTWLKKNPSVLMETLPNGTGEYDFAFLAVSESVTASPLSASFPFVQLAKVPPTSDMPVVIASYGAQFLDPDQIVSTLFPTMVFGSVKDIFTFDTNTVDVLSLGGSAIAQEGSSGGGVVDDNGELVGIVTTSTVSGAISTRSLIAITASYIRSEYAIETVHSLDLLLNKQTTTSIADFAPQIPALEAVITAQLP</sequence>
<feature type="transmembrane region" description="Helical" evidence="1">
    <location>
        <begin position="7"/>
        <end position="27"/>
    </location>
</feature>
<dbReference type="GO" id="GO:0016485">
    <property type="term" value="P:protein processing"/>
    <property type="evidence" value="ECO:0007669"/>
    <property type="project" value="InterPro"/>
</dbReference>
<dbReference type="Pfam" id="PF13365">
    <property type="entry name" value="Trypsin_2"/>
    <property type="match status" value="1"/>
</dbReference>
<evidence type="ECO:0000313" key="2">
    <source>
        <dbReference type="EMBL" id="OGG92998.1"/>
    </source>
</evidence>
<protein>
    <recommendedName>
        <fullName evidence="4">Serine protease</fullName>
    </recommendedName>
</protein>
<dbReference type="InterPro" id="IPR009003">
    <property type="entry name" value="Peptidase_S1_PA"/>
</dbReference>
<reference evidence="2 3" key="1">
    <citation type="journal article" date="2016" name="Nat. Commun.">
        <title>Thousands of microbial genomes shed light on interconnected biogeochemical processes in an aquifer system.</title>
        <authorList>
            <person name="Anantharaman K."/>
            <person name="Brown C.T."/>
            <person name="Hug L.A."/>
            <person name="Sharon I."/>
            <person name="Castelle C.J."/>
            <person name="Probst A.J."/>
            <person name="Thomas B.C."/>
            <person name="Singh A."/>
            <person name="Wilkins M.J."/>
            <person name="Karaoz U."/>
            <person name="Brodie E.L."/>
            <person name="Williams K.H."/>
            <person name="Hubbard S.S."/>
            <person name="Banfield J.F."/>
        </authorList>
    </citation>
    <scope>NUCLEOTIDE SEQUENCE [LARGE SCALE GENOMIC DNA]</scope>
</reference>
<evidence type="ECO:0000256" key="1">
    <source>
        <dbReference type="SAM" id="Phobius"/>
    </source>
</evidence>
<organism evidence="2 3">
    <name type="scientific">Candidatus Kaiserbacteria bacterium RIFOXYD1_FULL_47_14</name>
    <dbReference type="NCBI Taxonomy" id="1798533"/>
    <lineage>
        <taxon>Bacteria</taxon>
        <taxon>Candidatus Kaiseribacteriota</taxon>
    </lineage>
</organism>
<evidence type="ECO:0008006" key="4">
    <source>
        <dbReference type="Google" id="ProtNLM"/>
    </source>
</evidence>
<accession>A0A1F6G4G2</accession>
<dbReference type="Proteomes" id="UP000176867">
    <property type="component" value="Unassembled WGS sequence"/>
</dbReference>
<dbReference type="Gene3D" id="2.40.10.10">
    <property type="entry name" value="Trypsin-like serine proteases"/>
    <property type="match status" value="2"/>
</dbReference>
<name>A0A1F6G4G2_9BACT</name>
<dbReference type="InterPro" id="IPR043504">
    <property type="entry name" value="Peptidase_S1_PA_chymotrypsin"/>
</dbReference>
<dbReference type="GO" id="GO:0004252">
    <property type="term" value="F:serine-type endopeptidase activity"/>
    <property type="evidence" value="ECO:0007669"/>
    <property type="project" value="InterPro"/>
</dbReference>
<comment type="caution">
    <text evidence="2">The sequence shown here is derived from an EMBL/GenBank/DDBJ whole genome shotgun (WGS) entry which is preliminary data.</text>
</comment>
<dbReference type="EMBL" id="MFMU01000014">
    <property type="protein sequence ID" value="OGG92998.1"/>
    <property type="molecule type" value="Genomic_DNA"/>
</dbReference>
<gene>
    <name evidence="2" type="ORF">A2609_02080</name>
</gene>
<keyword evidence="1" id="KW-0472">Membrane</keyword>
<proteinExistence type="predicted"/>
<dbReference type="PANTHER" id="PTHR21004:SF0">
    <property type="entry name" value="PEROXISOMAL LEADER PEPTIDE-PROCESSING PROTEASE"/>
    <property type="match status" value="1"/>
</dbReference>
<dbReference type="SUPFAM" id="SSF50494">
    <property type="entry name" value="Trypsin-like serine proteases"/>
    <property type="match status" value="1"/>
</dbReference>
<dbReference type="AlphaFoldDB" id="A0A1F6G4G2"/>
<dbReference type="InterPro" id="IPR039245">
    <property type="entry name" value="TYSND1/DEG15"/>
</dbReference>